<feature type="domain" description="AB hydrolase-1" evidence="1">
    <location>
        <begin position="70"/>
        <end position="328"/>
    </location>
</feature>
<dbReference type="EMBL" id="BOOH01000019">
    <property type="protein sequence ID" value="GIH76319.1"/>
    <property type="molecule type" value="Genomic_DNA"/>
</dbReference>
<reference evidence="2 3" key="1">
    <citation type="submission" date="2021-01" db="EMBL/GenBank/DDBJ databases">
        <title>Whole genome shotgun sequence of Planobispora longispora NBRC 13918.</title>
        <authorList>
            <person name="Komaki H."/>
            <person name="Tamura T."/>
        </authorList>
    </citation>
    <scope>NUCLEOTIDE SEQUENCE [LARGE SCALE GENOMIC DNA]</scope>
    <source>
        <strain evidence="2 3">NBRC 13918</strain>
    </source>
</reference>
<dbReference type="Proteomes" id="UP000616724">
    <property type="component" value="Unassembled WGS sequence"/>
</dbReference>
<protein>
    <recommendedName>
        <fullName evidence="1">AB hydrolase-1 domain-containing protein</fullName>
    </recommendedName>
</protein>
<dbReference type="InterPro" id="IPR000073">
    <property type="entry name" value="AB_hydrolase_1"/>
</dbReference>
<keyword evidence="3" id="KW-1185">Reference proteome</keyword>
<comment type="caution">
    <text evidence="2">The sequence shown here is derived from an EMBL/GenBank/DDBJ whole genome shotgun (WGS) entry which is preliminary data.</text>
</comment>
<dbReference type="InterPro" id="IPR050471">
    <property type="entry name" value="AB_hydrolase"/>
</dbReference>
<name>A0A8J3RJY5_9ACTN</name>
<evidence type="ECO:0000313" key="2">
    <source>
        <dbReference type="EMBL" id="GIH76319.1"/>
    </source>
</evidence>
<dbReference type="RefSeq" id="WP_203890909.1">
    <property type="nucleotide sequence ID" value="NZ_BOOH01000019.1"/>
</dbReference>
<evidence type="ECO:0000313" key="3">
    <source>
        <dbReference type="Proteomes" id="UP000616724"/>
    </source>
</evidence>
<dbReference type="Gene3D" id="3.40.50.1820">
    <property type="entry name" value="alpha/beta hydrolase"/>
    <property type="match status" value="1"/>
</dbReference>
<accession>A0A8J3RJY5</accession>
<dbReference type="InterPro" id="IPR029058">
    <property type="entry name" value="AB_hydrolase_fold"/>
</dbReference>
<dbReference type="AlphaFoldDB" id="A0A8J3RJY5"/>
<dbReference type="Pfam" id="PF12697">
    <property type="entry name" value="Abhydrolase_6"/>
    <property type="match status" value="1"/>
</dbReference>
<gene>
    <name evidence="2" type="ORF">Plo01_27480</name>
</gene>
<dbReference type="GO" id="GO:0003824">
    <property type="term" value="F:catalytic activity"/>
    <property type="evidence" value="ECO:0007669"/>
    <property type="project" value="UniProtKB-ARBA"/>
</dbReference>
<sequence length="346" mass="37187">MGARRTAMRAAIAGLAVGAAVGVARRREGRVREVRQSLGGHRGRPVTVTTGDGVQLAVDVEEAEAPEFAVVFAHGWLMNRHCWHFQREALKGRATLVFYDQRGHGGSACGAFDECTIDRLGDDLAAVIEQAVPEGLPVVLVGHSMGGMTIMAFAGRHSGTLARRVAGVALLSTSPGRLRDSTFGLPGPIGRLAPVVTPIMFDRLLARAAFIDRRVAIKTRTNLPVTRYVAFGPGARRDHVRFVNDMAVATPTEVMVGFYRDFLVHDKLKALAGLSSVETLVMVGSRDRMTPQAHSRRIADALPGARLQVVPGAGHMIGLERPEIVNAALEDLFDRAVRRTAAPETA</sequence>
<organism evidence="2 3">
    <name type="scientific">Planobispora longispora</name>
    <dbReference type="NCBI Taxonomy" id="28887"/>
    <lineage>
        <taxon>Bacteria</taxon>
        <taxon>Bacillati</taxon>
        <taxon>Actinomycetota</taxon>
        <taxon>Actinomycetes</taxon>
        <taxon>Streptosporangiales</taxon>
        <taxon>Streptosporangiaceae</taxon>
        <taxon>Planobispora</taxon>
    </lineage>
</organism>
<evidence type="ECO:0000259" key="1">
    <source>
        <dbReference type="Pfam" id="PF12697"/>
    </source>
</evidence>
<dbReference type="PANTHER" id="PTHR43433">
    <property type="entry name" value="HYDROLASE, ALPHA/BETA FOLD FAMILY PROTEIN"/>
    <property type="match status" value="1"/>
</dbReference>
<proteinExistence type="predicted"/>
<dbReference type="SUPFAM" id="SSF53474">
    <property type="entry name" value="alpha/beta-Hydrolases"/>
    <property type="match status" value="1"/>
</dbReference>
<dbReference type="PANTHER" id="PTHR43433:SF1">
    <property type="entry name" value="BLL5160 PROTEIN"/>
    <property type="match status" value="1"/>
</dbReference>